<evidence type="ECO:0000313" key="14">
    <source>
        <dbReference type="EMBL" id="PWK47836.1"/>
    </source>
</evidence>
<evidence type="ECO:0000256" key="13">
    <source>
        <dbReference type="HAMAP-Rule" id="MF_00233"/>
    </source>
</evidence>
<comment type="subcellular location">
    <subcellularLocation>
        <location evidence="1 13">Cell outer membrane</location>
        <topology evidence="1 13">Lipid-anchor</topology>
    </subcellularLocation>
</comment>
<dbReference type="EMBL" id="QGGU01000010">
    <property type="protein sequence ID" value="PWK47836.1"/>
    <property type="molecule type" value="Genomic_DNA"/>
</dbReference>
<reference evidence="14 15" key="1">
    <citation type="submission" date="2018-05" db="EMBL/GenBank/DDBJ databases">
        <title>Genomic Encyclopedia of Type Strains, Phase IV (KMG-IV): sequencing the most valuable type-strain genomes for metagenomic binning, comparative biology and taxonomic classification.</title>
        <authorList>
            <person name="Goeker M."/>
        </authorList>
    </citation>
    <scope>NUCLEOTIDE SEQUENCE [LARGE SCALE GENOMIC DNA]</scope>
    <source>
        <strain evidence="14 15">DSM 25350</strain>
    </source>
</reference>
<evidence type="ECO:0000256" key="10">
    <source>
        <dbReference type="ARBA" id="ARBA00023186"/>
    </source>
</evidence>
<organism evidence="14 15">
    <name type="scientific">Pleionea mediterranea</name>
    <dbReference type="NCBI Taxonomy" id="523701"/>
    <lineage>
        <taxon>Bacteria</taxon>
        <taxon>Pseudomonadati</taxon>
        <taxon>Pseudomonadota</taxon>
        <taxon>Gammaproteobacteria</taxon>
        <taxon>Oceanospirillales</taxon>
        <taxon>Pleioneaceae</taxon>
        <taxon>Pleionea</taxon>
    </lineage>
</organism>
<dbReference type="GO" id="GO:0044874">
    <property type="term" value="P:lipoprotein localization to outer membrane"/>
    <property type="evidence" value="ECO:0007669"/>
    <property type="project" value="UniProtKB-UniRule"/>
</dbReference>
<keyword evidence="7 13" id="KW-0653">Protein transport</keyword>
<dbReference type="Gene3D" id="2.50.20.10">
    <property type="entry name" value="Lipoprotein localisation LolA/LolB/LppX"/>
    <property type="match status" value="1"/>
</dbReference>
<gene>
    <name evidence="13" type="primary">lolB</name>
    <name evidence="14" type="ORF">C8D97_11048</name>
</gene>
<comment type="function">
    <text evidence="13">Plays a critical role in the incorporation of lipoproteins in the outer membrane after they are released by the LolA protein.</text>
</comment>
<dbReference type="GO" id="GO:0015031">
    <property type="term" value="P:protein transport"/>
    <property type="evidence" value="ECO:0007669"/>
    <property type="project" value="UniProtKB-KW"/>
</dbReference>
<dbReference type="InterPro" id="IPR004565">
    <property type="entry name" value="OM_lipoprot_LolB"/>
</dbReference>
<keyword evidence="15" id="KW-1185">Reference proteome</keyword>
<keyword evidence="11 13" id="KW-0998">Cell outer membrane</keyword>
<evidence type="ECO:0000256" key="9">
    <source>
        <dbReference type="ARBA" id="ARBA00023139"/>
    </source>
</evidence>
<comment type="similarity">
    <text evidence="2 13">Belongs to the LolB family.</text>
</comment>
<keyword evidence="10 13" id="KW-0143">Chaperone</keyword>
<evidence type="ECO:0000256" key="8">
    <source>
        <dbReference type="ARBA" id="ARBA00023136"/>
    </source>
</evidence>
<keyword evidence="9 13" id="KW-0564">Palmitate</keyword>
<evidence type="ECO:0000256" key="11">
    <source>
        <dbReference type="ARBA" id="ARBA00023237"/>
    </source>
</evidence>
<comment type="caution">
    <text evidence="14">The sequence shown here is derived from an EMBL/GenBank/DDBJ whole genome shotgun (WGS) entry which is preliminary data.</text>
</comment>
<dbReference type="NCBIfam" id="TIGR00548">
    <property type="entry name" value="lolB"/>
    <property type="match status" value="1"/>
</dbReference>
<proteinExistence type="inferred from homology"/>
<keyword evidence="6 13" id="KW-0732">Signal</keyword>
<keyword evidence="5 13" id="KW-0813">Transport</keyword>
<dbReference type="Proteomes" id="UP000245790">
    <property type="component" value="Unassembled WGS sequence"/>
</dbReference>
<dbReference type="InterPro" id="IPR029046">
    <property type="entry name" value="LolA/LolB/LppX"/>
</dbReference>
<dbReference type="SUPFAM" id="SSF89392">
    <property type="entry name" value="Prokaryotic lipoproteins and lipoprotein localization factors"/>
    <property type="match status" value="1"/>
</dbReference>
<evidence type="ECO:0000256" key="3">
    <source>
        <dbReference type="ARBA" id="ARBA00011245"/>
    </source>
</evidence>
<evidence type="ECO:0000256" key="5">
    <source>
        <dbReference type="ARBA" id="ARBA00022448"/>
    </source>
</evidence>
<dbReference type="AlphaFoldDB" id="A0A316FJF0"/>
<name>A0A316FJF0_9GAMM</name>
<dbReference type="HAMAP" id="MF_00233">
    <property type="entry name" value="LolB"/>
    <property type="match status" value="1"/>
</dbReference>
<evidence type="ECO:0000256" key="1">
    <source>
        <dbReference type="ARBA" id="ARBA00004459"/>
    </source>
</evidence>
<keyword evidence="12 13" id="KW-0449">Lipoprotein</keyword>
<accession>A0A316FJF0</accession>
<evidence type="ECO:0000256" key="7">
    <source>
        <dbReference type="ARBA" id="ARBA00022927"/>
    </source>
</evidence>
<sequence>MPGKWYFAPLLMMFVLVVSGCSLMRPTPELPQNLTPEARSDYLSQLDYWQLTGRIGIIANGESNSANISWQKNKQTTSVRIYGALGATYALVTQTPTGATIKLSGDEVYQGDDAQLLLWQTTGWHIPINQLQQWILGLHQNAPQYQLNPQGYVESIAFDQWQLSFNRYQSFYGLAMPKKLRATHPDITIKFAIYDWAFVNHD</sequence>
<keyword evidence="8 13" id="KW-0472">Membrane</keyword>
<protein>
    <recommendedName>
        <fullName evidence="4 13">Outer-membrane lipoprotein LolB</fullName>
    </recommendedName>
</protein>
<evidence type="ECO:0000256" key="12">
    <source>
        <dbReference type="ARBA" id="ARBA00023288"/>
    </source>
</evidence>
<evidence type="ECO:0000256" key="2">
    <source>
        <dbReference type="ARBA" id="ARBA00009696"/>
    </source>
</evidence>
<evidence type="ECO:0000313" key="15">
    <source>
        <dbReference type="Proteomes" id="UP000245790"/>
    </source>
</evidence>
<evidence type="ECO:0000256" key="6">
    <source>
        <dbReference type="ARBA" id="ARBA00022729"/>
    </source>
</evidence>
<dbReference type="PROSITE" id="PS51257">
    <property type="entry name" value="PROKAR_LIPOPROTEIN"/>
    <property type="match status" value="1"/>
</dbReference>
<comment type="subunit">
    <text evidence="3 13">Monomer.</text>
</comment>
<dbReference type="GO" id="GO:0009279">
    <property type="term" value="C:cell outer membrane"/>
    <property type="evidence" value="ECO:0007669"/>
    <property type="project" value="UniProtKB-SubCell"/>
</dbReference>
<evidence type="ECO:0000256" key="4">
    <source>
        <dbReference type="ARBA" id="ARBA00016202"/>
    </source>
</evidence>
<dbReference type="CDD" id="cd16326">
    <property type="entry name" value="LolB"/>
    <property type="match status" value="1"/>
</dbReference>
<dbReference type="Pfam" id="PF03550">
    <property type="entry name" value="LolB"/>
    <property type="match status" value="1"/>
</dbReference>